<evidence type="ECO:0000313" key="3">
    <source>
        <dbReference type="Proteomes" id="UP001595868"/>
    </source>
</evidence>
<feature type="region of interest" description="Disordered" evidence="1">
    <location>
        <begin position="233"/>
        <end position="332"/>
    </location>
</feature>
<feature type="compositionally biased region" description="Basic and acidic residues" evidence="1">
    <location>
        <begin position="279"/>
        <end position="292"/>
    </location>
</feature>
<dbReference type="EMBL" id="JBHSBN010000008">
    <property type="protein sequence ID" value="MFC4107194.1"/>
    <property type="molecule type" value="Genomic_DNA"/>
</dbReference>
<evidence type="ECO:0000256" key="1">
    <source>
        <dbReference type="SAM" id="MobiDB-lite"/>
    </source>
</evidence>
<evidence type="ECO:0000313" key="2">
    <source>
        <dbReference type="EMBL" id="MFC4107194.1"/>
    </source>
</evidence>
<protein>
    <recommendedName>
        <fullName evidence="4">YD repeat-containing protein</fullName>
    </recommendedName>
</protein>
<gene>
    <name evidence="2" type="ORF">ACFOX0_14830</name>
</gene>
<dbReference type="Proteomes" id="UP001595868">
    <property type="component" value="Unassembled WGS sequence"/>
</dbReference>
<organism evidence="2 3">
    <name type="scientific">Micromonospora zhanjiangensis</name>
    <dbReference type="NCBI Taxonomy" id="1522057"/>
    <lineage>
        <taxon>Bacteria</taxon>
        <taxon>Bacillati</taxon>
        <taxon>Actinomycetota</taxon>
        <taxon>Actinomycetes</taxon>
        <taxon>Micromonosporales</taxon>
        <taxon>Micromonosporaceae</taxon>
        <taxon>Micromonospora</taxon>
    </lineage>
</organism>
<feature type="compositionally biased region" description="Polar residues" evidence="1">
    <location>
        <begin position="253"/>
        <end position="277"/>
    </location>
</feature>
<dbReference type="RefSeq" id="WP_377545813.1">
    <property type="nucleotide sequence ID" value="NZ_JBHSBN010000008.1"/>
</dbReference>
<sequence length="332" mass="35058">MGIPRDDTGGGSGSGAKPYESFAGGDVNVNITDMGAYYKEMLDIQMDASGPAKMEVADLAQLIRSSFLTPPAGGAGVLPEGAQLARLMTQRQSDFSHFMTDVLNGVRNIGSAAVVIAQTYNDTDFHSGADVNTIAFAFSDPGAKPPKGFGKYETYAEYEQRMREQAGQNAMALTGDNSLATSSYSPFGGMTVYNFSDGSSKQVVTVSYGNGQTKTETTVYGPGGKLLYRESQEVQGQNRTVTSTTYDGDKGSGTRSTTKTNTADDGTITVKNQTATVDSDGKATHTDPEHTTTVKTGQHRSGEQEQGPVESAVNKLGTQGTKDGIKQYGIGY</sequence>
<keyword evidence="3" id="KW-1185">Reference proteome</keyword>
<evidence type="ECO:0008006" key="4">
    <source>
        <dbReference type="Google" id="ProtNLM"/>
    </source>
</evidence>
<feature type="compositionally biased region" description="Polar residues" evidence="1">
    <location>
        <begin position="233"/>
        <end position="246"/>
    </location>
</feature>
<reference evidence="3" key="1">
    <citation type="journal article" date="2019" name="Int. J. Syst. Evol. Microbiol.">
        <title>The Global Catalogue of Microorganisms (GCM) 10K type strain sequencing project: providing services to taxonomists for standard genome sequencing and annotation.</title>
        <authorList>
            <consortium name="The Broad Institute Genomics Platform"/>
            <consortium name="The Broad Institute Genome Sequencing Center for Infectious Disease"/>
            <person name="Wu L."/>
            <person name="Ma J."/>
        </authorList>
    </citation>
    <scope>NUCLEOTIDE SEQUENCE [LARGE SCALE GENOMIC DNA]</scope>
    <source>
        <strain evidence="3">2902at01</strain>
    </source>
</reference>
<accession>A0ABV8KM66</accession>
<proteinExistence type="predicted"/>
<comment type="caution">
    <text evidence="2">The sequence shown here is derived from an EMBL/GenBank/DDBJ whole genome shotgun (WGS) entry which is preliminary data.</text>
</comment>
<name>A0ABV8KM66_9ACTN</name>